<evidence type="ECO:0000256" key="1">
    <source>
        <dbReference type="ARBA" id="ARBA00022737"/>
    </source>
</evidence>
<dbReference type="SMART" id="SM00060">
    <property type="entry name" value="FN3"/>
    <property type="match status" value="2"/>
</dbReference>
<dbReference type="PANTHER" id="PTHR13817:SF166">
    <property type="entry name" value="NEURONAL IGCAM-RELATED"/>
    <property type="match status" value="1"/>
</dbReference>
<dbReference type="OrthoDB" id="6138780at2759"/>
<protein>
    <recommendedName>
        <fullName evidence="2">Fibronectin type-III domain-containing protein</fullName>
    </recommendedName>
</protein>
<evidence type="ECO:0000259" key="2">
    <source>
        <dbReference type="PROSITE" id="PS50853"/>
    </source>
</evidence>
<dbReference type="STRING" id="137246.A0A401S8P5"/>
<evidence type="ECO:0000313" key="3">
    <source>
        <dbReference type="EMBL" id="GCC26762.1"/>
    </source>
</evidence>
<keyword evidence="1" id="KW-0677">Repeat</keyword>
<gene>
    <name evidence="3" type="ORF">chiPu_0005182</name>
</gene>
<dbReference type="EMBL" id="BEZZ01000137">
    <property type="protein sequence ID" value="GCC26762.1"/>
    <property type="molecule type" value="Genomic_DNA"/>
</dbReference>
<dbReference type="InterPro" id="IPR050964">
    <property type="entry name" value="Striated_Muscle_Regulatory"/>
</dbReference>
<organism evidence="3 4">
    <name type="scientific">Chiloscyllium punctatum</name>
    <name type="common">Brownbanded bambooshark</name>
    <name type="synonym">Hemiscyllium punctatum</name>
    <dbReference type="NCBI Taxonomy" id="137246"/>
    <lineage>
        <taxon>Eukaryota</taxon>
        <taxon>Metazoa</taxon>
        <taxon>Chordata</taxon>
        <taxon>Craniata</taxon>
        <taxon>Vertebrata</taxon>
        <taxon>Chondrichthyes</taxon>
        <taxon>Elasmobranchii</taxon>
        <taxon>Galeomorphii</taxon>
        <taxon>Galeoidea</taxon>
        <taxon>Orectolobiformes</taxon>
        <taxon>Hemiscylliidae</taxon>
        <taxon>Chiloscyllium</taxon>
    </lineage>
</organism>
<feature type="domain" description="Fibronectin type-III" evidence="2">
    <location>
        <begin position="1"/>
        <end position="80"/>
    </location>
</feature>
<reference evidence="3 4" key="1">
    <citation type="journal article" date="2018" name="Nat. Ecol. Evol.">
        <title>Shark genomes provide insights into elasmobranch evolution and the origin of vertebrates.</title>
        <authorList>
            <person name="Hara Y"/>
            <person name="Yamaguchi K"/>
            <person name="Onimaru K"/>
            <person name="Kadota M"/>
            <person name="Koyanagi M"/>
            <person name="Keeley SD"/>
            <person name="Tatsumi K"/>
            <person name="Tanaka K"/>
            <person name="Motone F"/>
            <person name="Kageyama Y"/>
            <person name="Nozu R"/>
            <person name="Adachi N"/>
            <person name="Nishimura O"/>
            <person name="Nakagawa R"/>
            <person name="Tanegashima C"/>
            <person name="Kiyatake I"/>
            <person name="Matsumoto R"/>
            <person name="Murakumo K"/>
            <person name="Nishida K"/>
            <person name="Terakita A"/>
            <person name="Kuratani S"/>
            <person name="Sato K"/>
            <person name="Hyodo S Kuraku.S."/>
        </authorList>
    </citation>
    <scope>NUCLEOTIDE SEQUENCE [LARGE SCALE GENOMIC DNA]</scope>
</reference>
<proteinExistence type="predicted"/>
<dbReference type="InterPro" id="IPR003961">
    <property type="entry name" value="FN3_dom"/>
</dbReference>
<dbReference type="InterPro" id="IPR013783">
    <property type="entry name" value="Ig-like_fold"/>
</dbReference>
<dbReference type="InterPro" id="IPR036116">
    <property type="entry name" value="FN3_sf"/>
</dbReference>
<dbReference type="AlphaFoldDB" id="A0A401S8P5"/>
<dbReference type="PANTHER" id="PTHR13817">
    <property type="entry name" value="TITIN"/>
    <property type="match status" value="1"/>
</dbReference>
<dbReference type="Gene3D" id="2.60.40.10">
    <property type="entry name" value="Immunoglobulins"/>
    <property type="match status" value="2"/>
</dbReference>
<dbReference type="PROSITE" id="PS50853">
    <property type="entry name" value="FN3"/>
    <property type="match status" value="1"/>
</dbReference>
<dbReference type="FunFam" id="2.60.40.10:FF:000054">
    <property type="entry name" value="Contactin 1"/>
    <property type="match status" value="1"/>
</dbReference>
<dbReference type="SUPFAM" id="SSF49265">
    <property type="entry name" value="Fibronectin type III"/>
    <property type="match status" value="1"/>
</dbReference>
<dbReference type="Proteomes" id="UP000287033">
    <property type="component" value="Unassembled WGS sequence"/>
</dbReference>
<evidence type="ECO:0000313" key="4">
    <source>
        <dbReference type="Proteomes" id="UP000287033"/>
    </source>
</evidence>
<keyword evidence="4" id="KW-1185">Reference proteome</keyword>
<accession>A0A401S8P5</accession>
<comment type="caution">
    <text evidence="3">The sequence shown here is derived from an EMBL/GenBank/DDBJ whole genome shotgun (WGS) entry which is preliminary data.</text>
</comment>
<name>A0A401S8P5_CHIPU</name>
<dbReference type="Pfam" id="PF00041">
    <property type="entry name" value="fn3"/>
    <property type="match status" value="1"/>
</dbReference>
<sequence length="198" mass="21948">MVLSTPYVVTKRFYSVLQIRYRRDIDTEAAAQRVRTIGTNTTARIRDLKPHTRYYVEVRAYNKAGVGPSSQQIAITTRKAPPSKPPKIIDTAMVGTYFKISWEAVTPLDNESNVEGYKVLYRRAGTVNSTLLQTVRQNIDIPIHDEGDYIVEIRAYGEGGDGAVNSVKISKGSGVNVQVSYVLLSFGLIFGAISCLEL</sequence>
<dbReference type="CDD" id="cd00063">
    <property type="entry name" value="FN3"/>
    <property type="match status" value="2"/>
</dbReference>